<dbReference type="InterPro" id="IPR037208">
    <property type="entry name" value="Spo0E-like_sf"/>
</dbReference>
<evidence type="ECO:0000313" key="1">
    <source>
        <dbReference type="EMBL" id="MBD8501233.1"/>
    </source>
</evidence>
<name>A0ABR9B5E4_9BACL</name>
<dbReference type="Pfam" id="PF09388">
    <property type="entry name" value="SpoOE-like"/>
    <property type="match status" value="1"/>
</dbReference>
<comment type="caution">
    <text evidence="1">The sequence shown here is derived from an EMBL/GenBank/DDBJ whole genome shotgun (WGS) entry which is preliminary data.</text>
</comment>
<dbReference type="SUPFAM" id="SSF140500">
    <property type="entry name" value="BAS1536-like"/>
    <property type="match status" value="1"/>
</dbReference>
<dbReference type="EMBL" id="JACYTN010000045">
    <property type="protein sequence ID" value="MBD8501233.1"/>
    <property type="molecule type" value="Genomic_DNA"/>
</dbReference>
<organism evidence="1 2">
    <name type="scientific">Paenibacillus arenosi</name>
    <dbReference type="NCBI Taxonomy" id="2774142"/>
    <lineage>
        <taxon>Bacteria</taxon>
        <taxon>Bacillati</taxon>
        <taxon>Bacillota</taxon>
        <taxon>Bacilli</taxon>
        <taxon>Bacillales</taxon>
        <taxon>Paenibacillaceae</taxon>
        <taxon>Paenibacillus</taxon>
    </lineage>
</organism>
<dbReference type="Proteomes" id="UP000634529">
    <property type="component" value="Unassembled WGS sequence"/>
</dbReference>
<dbReference type="Gene3D" id="4.10.280.10">
    <property type="entry name" value="Helix-loop-helix DNA-binding domain"/>
    <property type="match status" value="1"/>
</dbReference>
<reference evidence="1 2" key="1">
    <citation type="submission" date="2020-09" db="EMBL/GenBank/DDBJ databases">
        <title>Paenibacillus sp. CAU 1523 isolated from sand of Haeundae Beach.</title>
        <authorList>
            <person name="Kim W."/>
        </authorList>
    </citation>
    <scope>NUCLEOTIDE SEQUENCE [LARGE SCALE GENOMIC DNA]</scope>
    <source>
        <strain evidence="1 2">CAU 1523</strain>
    </source>
</reference>
<dbReference type="InterPro" id="IPR018540">
    <property type="entry name" value="Spo0E-like"/>
</dbReference>
<proteinExistence type="predicted"/>
<accession>A0ABR9B5E4</accession>
<keyword evidence="2" id="KW-1185">Reference proteome</keyword>
<dbReference type="InterPro" id="IPR036638">
    <property type="entry name" value="HLH_DNA-bd_sf"/>
</dbReference>
<evidence type="ECO:0000313" key="2">
    <source>
        <dbReference type="Proteomes" id="UP000634529"/>
    </source>
</evidence>
<dbReference type="RefSeq" id="WP_192027435.1">
    <property type="nucleotide sequence ID" value="NZ_JACYTN010000045.1"/>
</dbReference>
<gene>
    <name evidence="1" type="ORF">IFO66_23445</name>
</gene>
<protein>
    <submittedName>
        <fullName evidence="1">Aspartyl-phosphate phosphatase Spo0E family protein</fullName>
    </submittedName>
</protein>
<sequence>MTIIEVIEKKRIEMIQLISVCASLTDNRVVLISQQLDELLNEYAMNKPK</sequence>